<dbReference type="GO" id="GO:0010181">
    <property type="term" value="F:FMN binding"/>
    <property type="evidence" value="ECO:0007669"/>
    <property type="project" value="InterPro"/>
</dbReference>
<reference evidence="9 10" key="1">
    <citation type="submission" date="2017-07" db="EMBL/GenBank/DDBJ databases">
        <title>Complete Genome Sequence of the cosmetic ferment Vitreoscilla filiformis (ATCC15551).</title>
        <authorList>
            <person name="Contreras S."/>
            <person name="Sagory-Zalkind P."/>
            <person name="Blanquart H."/>
            <person name="Iltis A."/>
            <person name="Morand S.C."/>
        </authorList>
    </citation>
    <scope>NUCLEOTIDE SEQUENCE [LARGE SCALE GENOMIC DNA]</scope>
    <source>
        <strain evidence="9 10">ATCC 15551</strain>
    </source>
</reference>
<evidence type="ECO:0000313" key="9">
    <source>
        <dbReference type="EMBL" id="ASM78993.1"/>
    </source>
</evidence>
<dbReference type="SUPFAM" id="SSF51395">
    <property type="entry name" value="FMN-linked oxidoreductases"/>
    <property type="match status" value="1"/>
</dbReference>
<feature type="binding site" evidence="7">
    <location>
        <position position="112"/>
    </location>
    <ligand>
        <name>FMN</name>
        <dbReference type="ChEBI" id="CHEBI:58210"/>
    </ligand>
</feature>
<dbReference type="PROSITE" id="PS51349">
    <property type="entry name" value="FMN_HYDROXY_ACID_DH_2"/>
    <property type="match status" value="1"/>
</dbReference>
<feature type="binding site" evidence="7">
    <location>
        <begin position="307"/>
        <end position="308"/>
    </location>
    <ligand>
        <name>FMN</name>
        <dbReference type="ChEBI" id="CHEBI:58210"/>
    </ligand>
</feature>
<dbReference type="InterPro" id="IPR012133">
    <property type="entry name" value="Alpha-hydoxy_acid_DH_FMN"/>
</dbReference>
<dbReference type="OrthoDB" id="9770452at2"/>
<dbReference type="KEGG" id="vff:VITFI_CDS3216"/>
<feature type="domain" description="FMN hydroxy acid dehydrogenase" evidence="8">
    <location>
        <begin position="4"/>
        <end position="354"/>
    </location>
</feature>
<comment type="cofactor">
    <cofactor evidence="1">
        <name>FMN</name>
        <dbReference type="ChEBI" id="CHEBI:58210"/>
    </cofactor>
</comment>
<feature type="binding site" evidence="7">
    <location>
        <position position="30"/>
    </location>
    <ligand>
        <name>glyoxylate</name>
        <dbReference type="ChEBI" id="CHEBI:36655"/>
    </ligand>
</feature>
<dbReference type="Pfam" id="PF01070">
    <property type="entry name" value="FMN_dh"/>
    <property type="match status" value="1"/>
</dbReference>
<feature type="binding site" evidence="7">
    <location>
        <begin position="83"/>
        <end position="85"/>
    </location>
    <ligand>
        <name>FMN</name>
        <dbReference type="ChEBI" id="CHEBI:58210"/>
    </ligand>
</feature>
<evidence type="ECO:0000256" key="7">
    <source>
        <dbReference type="PIRSR" id="PIRSR000138-2"/>
    </source>
</evidence>
<proteinExistence type="inferred from homology"/>
<keyword evidence="10" id="KW-1185">Reference proteome</keyword>
<keyword evidence="4" id="KW-0560">Oxidoreductase</keyword>
<dbReference type="PIRSF" id="PIRSF000138">
    <property type="entry name" value="Al-hdrx_acd_dh"/>
    <property type="match status" value="1"/>
</dbReference>
<accession>A0A221KJG6</accession>
<dbReference type="PANTHER" id="PTHR10578:SF107">
    <property type="entry name" value="2-HYDROXYACID OXIDASE 1"/>
    <property type="match status" value="1"/>
</dbReference>
<dbReference type="InterPro" id="IPR013785">
    <property type="entry name" value="Aldolase_TIM"/>
</dbReference>
<keyword evidence="3 7" id="KW-0288">FMN</keyword>
<sequence>MSASPAPAWVNLHELAEHARTRLTPAAWAYFSGAAADGHTLAANRADWDALRLWPRVLRPLTDSDTAIELAGQRWAHPIGLAPVAFQRWAHPDGEMGSALAAAAQGAGLVLSSQSSVAVEHVARAMCEPGAGPLWFQLYWQRERAHTLALVQRAEAAGCQALVLTVDAPVQGVRDAERRAGFQRPPGVSAVHLADFPSPQADLPTLLAQAPTWDEVTWLAAHTRLPLWLKGVLHPDDARQAAATGAVAGLIVSNHGGRVLDTTVSTAWALPRVVDATALPVLVDGGIRRGTDVVKALALGARAVLVGRPQVEALAVNGALGVAQMLRLLRDEFAAALALCGCRHPAEVSRALLA</sequence>
<feature type="binding site" evidence="7">
    <location>
        <position position="255"/>
    </location>
    <ligand>
        <name>glyoxylate</name>
        <dbReference type="ChEBI" id="CHEBI:36655"/>
    </ligand>
</feature>
<feature type="active site" description="Proton acceptor" evidence="6">
    <location>
        <position position="255"/>
    </location>
</feature>
<keyword evidence="2 7" id="KW-0285">Flavoprotein</keyword>
<evidence type="ECO:0000256" key="3">
    <source>
        <dbReference type="ARBA" id="ARBA00022643"/>
    </source>
</evidence>
<protein>
    <submittedName>
        <fullName evidence="9">2-hydroxy-acid oxidase</fullName>
    </submittedName>
</protein>
<feature type="binding site" evidence="7">
    <location>
        <position position="165"/>
    </location>
    <ligand>
        <name>FMN</name>
        <dbReference type="ChEBI" id="CHEBI:58210"/>
    </ligand>
</feature>
<evidence type="ECO:0000256" key="2">
    <source>
        <dbReference type="ARBA" id="ARBA00022630"/>
    </source>
</evidence>
<dbReference type="Gene3D" id="3.20.20.70">
    <property type="entry name" value="Aldolase class I"/>
    <property type="match status" value="1"/>
</dbReference>
<dbReference type="EMBL" id="CP022423">
    <property type="protein sequence ID" value="ASM78993.1"/>
    <property type="molecule type" value="Genomic_DNA"/>
</dbReference>
<dbReference type="RefSeq" id="WP_089417847.1">
    <property type="nucleotide sequence ID" value="NZ_CP022423.1"/>
</dbReference>
<evidence type="ECO:0000259" key="8">
    <source>
        <dbReference type="PROSITE" id="PS51349"/>
    </source>
</evidence>
<organism evidence="9 10">
    <name type="scientific">Vitreoscilla filiformis</name>
    <dbReference type="NCBI Taxonomy" id="63"/>
    <lineage>
        <taxon>Bacteria</taxon>
        <taxon>Pseudomonadati</taxon>
        <taxon>Pseudomonadota</taxon>
        <taxon>Betaproteobacteria</taxon>
        <taxon>Neisseriales</taxon>
        <taxon>Neisseriaceae</taxon>
        <taxon>Vitreoscilla</taxon>
    </lineage>
</organism>
<dbReference type="FunFam" id="3.20.20.70:FF:000029">
    <property type="entry name" value="L-lactate dehydrogenase"/>
    <property type="match status" value="1"/>
</dbReference>
<dbReference type="InterPro" id="IPR037396">
    <property type="entry name" value="FMN_HAD"/>
</dbReference>
<dbReference type="CDD" id="cd02809">
    <property type="entry name" value="alpha_hydroxyacid_oxid_FMN"/>
    <property type="match status" value="1"/>
</dbReference>
<evidence type="ECO:0000256" key="6">
    <source>
        <dbReference type="PIRSR" id="PIRSR000138-1"/>
    </source>
</evidence>
<feature type="binding site" evidence="7">
    <location>
        <position position="253"/>
    </location>
    <ligand>
        <name>FMN</name>
        <dbReference type="ChEBI" id="CHEBI:58210"/>
    </ligand>
</feature>
<evidence type="ECO:0000313" key="10">
    <source>
        <dbReference type="Proteomes" id="UP000199729"/>
    </source>
</evidence>
<feature type="binding site" evidence="7">
    <location>
        <position position="230"/>
    </location>
    <ligand>
        <name>FMN</name>
        <dbReference type="ChEBI" id="CHEBI:58210"/>
    </ligand>
</feature>
<gene>
    <name evidence="9" type="ORF">VITFI_CDS3216</name>
</gene>
<dbReference type="Proteomes" id="UP000199729">
    <property type="component" value="Chromosome"/>
</dbReference>
<name>A0A221KJG6_VITFI</name>
<evidence type="ECO:0000256" key="5">
    <source>
        <dbReference type="ARBA" id="ARBA00024042"/>
    </source>
</evidence>
<feature type="binding site" evidence="7">
    <location>
        <begin position="284"/>
        <end position="288"/>
    </location>
    <ligand>
        <name>FMN</name>
        <dbReference type="ChEBI" id="CHEBI:58210"/>
    </ligand>
</feature>
<feature type="binding site" evidence="7">
    <location>
        <position position="174"/>
    </location>
    <ligand>
        <name>glyoxylate</name>
        <dbReference type="ChEBI" id="CHEBI:36655"/>
    </ligand>
</feature>
<dbReference type="GO" id="GO:0016614">
    <property type="term" value="F:oxidoreductase activity, acting on CH-OH group of donors"/>
    <property type="evidence" value="ECO:0007669"/>
    <property type="project" value="UniProtKB-ARBA"/>
</dbReference>
<feature type="binding site" evidence="7">
    <location>
        <position position="258"/>
    </location>
    <ligand>
        <name>FMN</name>
        <dbReference type="ChEBI" id="CHEBI:58210"/>
    </ligand>
</feature>
<evidence type="ECO:0000256" key="1">
    <source>
        <dbReference type="ARBA" id="ARBA00001917"/>
    </source>
</evidence>
<feature type="binding site" evidence="7">
    <location>
        <position position="137"/>
    </location>
    <ligand>
        <name>FMN</name>
        <dbReference type="ChEBI" id="CHEBI:58210"/>
    </ligand>
</feature>
<dbReference type="InterPro" id="IPR000262">
    <property type="entry name" value="FMN-dep_DH"/>
</dbReference>
<feature type="binding site" evidence="7">
    <location>
        <position position="139"/>
    </location>
    <ligand>
        <name>glyoxylate</name>
        <dbReference type="ChEBI" id="CHEBI:36655"/>
    </ligand>
</feature>
<dbReference type="AlphaFoldDB" id="A0A221KJG6"/>
<dbReference type="PANTHER" id="PTHR10578">
    <property type="entry name" value="S -2-HYDROXY-ACID OXIDASE-RELATED"/>
    <property type="match status" value="1"/>
</dbReference>
<comment type="similarity">
    <text evidence="5">Belongs to the FMN-dependent alpha-hydroxy acid dehydrogenase family.</text>
</comment>
<evidence type="ECO:0000256" key="4">
    <source>
        <dbReference type="ARBA" id="ARBA00023002"/>
    </source>
</evidence>